<accession>A0A6M8HS04</accession>
<protein>
    <submittedName>
        <fullName evidence="1">Uncharacterized protein</fullName>
    </submittedName>
</protein>
<sequence length="291" mass="32523">MYSAIRSFDNSSVLQNVSLTELGGDIKRTLQNLNISFENTDWDLYEQRSRQLAVARRILGADLAEGEFGQDFMRGVQTIGSLLENSSFTEENYNEILAIRPRRKRAIADFHLRKSGVASQPWTIDRLMNQSFKQAQSRFFPGERKFAAMSEWATATSEFCGLLQLIARRVAQIDSSIQQLAMTCHQVTLLAEPGDTGDGSPEGIHQDGADFIVPALVVLRENTAGGVSRLYQRVDGIFTTLNEETLMPGYGWLHPDRGTDFWHDVSSIVSADGTHACLRRSLGFDVNIVRT</sequence>
<dbReference type="RefSeq" id="WP_171833421.1">
    <property type="nucleotide sequence ID" value="NZ_CP053708.1"/>
</dbReference>
<dbReference type="KEGG" id="lck:HN018_14280"/>
<evidence type="ECO:0000313" key="1">
    <source>
        <dbReference type="EMBL" id="QKE91056.1"/>
    </source>
</evidence>
<dbReference type="Pfam" id="PF10014">
    <property type="entry name" value="2OG-Fe_Oxy_2"/>
    <property type="match status" value="1"/>
</dbReference>
<reference evidence="1 2" key="1">
    <citation type="journal article" date="2014" name="World J. Microbiol. Biotechnol.">
        <title>Biodiversity and physiological characteristics of Antarctic and Arctic lichens-associated bacteria.</title>
        <authorList>
            <person name="Lee Y.M."/>
            <person name="Kim E.H."/>
            <person name="Lee H.K."/>
            <person name="Hong S.G."/>
        </authorList>
    </citation>
    <scope>NUCLEOTIDE SEQUENCE [LARGE SCALE GENOMIC DNA]</scope>
    <source>
        <strain evidence="1 2">PAMC 26569</strain>
    </source>
</reference>
<name>A0A6M8HS04_9PROT</name>
<organism evidence="1 2">
    <name type="scientific">Lichenicola cladoniae</name>
    <dbReference type="NCBI Taxonomy" id="1484109"/>
    <lineage>
        <taxon>Bacteria</taxon>
        <taxon>Pseudomonadati</taxon>
        <taxon>Pseudomonadota</taxon>
        <taxon>Alphaproteobacteria</taxon>
        <taxon>Acetobacterales</taxon>
        <taxon>Acetobacteraceae</taxon>
        <taxon>Lichenicola</taxon>
    </lineage>
</organism>
<dbReference type="EMBL" id="CP053708">
    <property type="protein sequence ID" value="QKE91056.1"/>
    <property type="molecule type" value="Genomic_DNA"/>
</dbReference>
<keyword evidence="2" id="KW-1185">Reference proteome</keyword>
<dbReference type="GO" id="GO:0051213">
    <property type="term" value="F:dioxygenase activity"/>
    <property type="evidence" value="ECO:0007669"/>
    <property type="project" value="InterPro"/>
</dbReference>
<dbReference type="AlphaFoldDB" id="A0A6M8HS04"/>
<dbReference type="Gene3D" id="2.60.120.620">
    <property type="entry name" value="q2cbj1_9rhob like domain"/>
    <property type="match status" value="1"/>
</dbReference>
<gene>
    <name evidence="1" type="ORF">HN018_14280</name>
</gene>
<dbReference type="Proteomes" id="UP000500767">
    <property type="component" value="Chromosome"/>
</dbReference>
<proteinExistence type="predicted"/>
<dbReference type="InterPro" id="IPR018724">
    <property type="entry name" value="2OG-Fe_dioxygenase"/>
</dbReference>
<evidence type="ECO:0000313" key="2">
    <source>
        <dbReference type="Proteomes" id="UP000500767"/>
    </source>
</evidence>